<evidence type="ECO:0000313" key="2">
    <source>
        <dbReference type="Proteomes" id="UP000825935"/>
    </source>
</evidence>
<protein>
    <submittedName>
        <fullName evidence="1">Uncharacterized protein</fullName>
    </submittedName>
</protein>
<dbReference type="AlphaFoldDB" id="A0A8T2VBT1"/>
<name>A0A8T2VBT1_CERRI</name>
<proteinExistence type="predicted"/>
<evidence type="ECO:0000313" key="1">
    <source>
        <dbReference type="EMBL" id="KAH7443444.1"/>
    </source>
</evidence>
<reference evidence="1" key="1">
    <citation type="submission" date="2021-08" db="EMBL/GenBank/DDBJ databases">
        <title>WGS assembly of Ceratopteris richardii.</title>
        <authorList>
            <person name="Marchant D.B."/>
            <person name="Chen G."/>
            <person name="Jenkins J."/>
            <person name="Shu S."/>
            <person name="Leebens-Mack J."/>
            <person name="Grimwood J."/>
            <person name="Schmutz J."/>
            <person name="Soltis P."/>
            <person name="Soltis D."/>
            <person name="Chen Z.-H."/>
        </authorList>
    </citation>
    <scope>NUCLEOTIDE SEQUENCE</scope>
    <source>
        <strain evidence="1">Whitten #5841</strain>
        <tissue evidence="1">Leaf</tissue>
    </source>
</reference>
<accession>A0A8T2VBT1</accession>
<sequence>MELRLLVQTWRFQHLHQKIQQRITFACLRLDVLSTAPRIRIPDAWEGIINLYTRRLPLNLPPHVYLQKIRLRVMSMRKSIPRSLQLMMALKYQSFPFCLYL</sequence>
<comment type="caution">
    <text evidence="1">The sequence shown here is derived from an EMBL/GenBank/DDBJ whole genome shotgun (WGS) entry which is preliminary data.</text>
</comment>
<gene>
    <name evidence="1" type="ORF">KP509_02G034900</name>
</gene>
<keyword evidence="2" id="KW-1185">Reference proteome</keyword>
<dbReference type="Proteomes" id="UP000825935">
    <property type="component" value="Chromosome 2"/>
</dbReference>
<organism evidence="1 2">
    <name type="scientific">Ceratopteris richardii</name>
    <name type="common">Triangle waterfern</name>
    <dbReference type="NCBI Taxonomy" id="49495"/>
    <lineage>
        <taxon>Eukaryota</taxon>
        <taxon>Viridiplantae</taxon>
        <taxon>Streptophyta</taxon>
        <taxon>Embryophyta</taxon>
        <taxon>Tracheophyta</taxon>
        <taxon>Polypodiopsida</taxon>
        <taxon>Polypodiidae</taxon>
        <taxon>Polypodiales</taxon>
        <taxon>Pteridineae</taxon>
        <taxon>Pteridaceae</taxon>
        <taxon>Parkerioideae</taxon>
        <taxon>Ceratopteris</taxon>
    </lineage>
</organism>
<dbReference type="EMBL" id="CM035407">
    <property type="protein sequence ID" value="KAH7443444.1"/>
    <property type="molecule type" value="Genomic_DNA"/>
</dbReference>